<feature type="transmembrane region" description="Helical" evidence="11">
    <location>
        <begin position="277"/>
        <end position="295"/>
    </location>
</feature>
<feature type="domain" description="G-protein coupled receptors family 2 profile 2" evidence="14">
    <location>
        <begin position="237"/>
        <end position="490"/>
    </location>
</feature>
<keyword evidence="8 15" id="KW-0675">Receptor</keyword>
<dbReference type="GO" id="GO:0004888">
    <property type="term" value="F:transmembrane signaling receptor activity"/>
    <property type="evidence" value="ECO:0007669"/>
    <property type="project" value="InterPro"/>
</dbReference>
<feature type="transmembrane region" description="Helical" evidence="11">
    <location>
        <begin position="315"/>
        <end position="336"/>
    </location>
</feature>
<dbReference type="RefSeq" id="XP_004367106.1">
    <property type="nucleotide sequence ID" value="XM_004367049.1"/>
</dbReference>
<feature type="region of interest" description="Disordered" evidence="10">
    <location>
        <begin position="566"/>
        <end position="592"/>
    </location>
</feature>
<dbReference type="PROSITE" id="PS50038">
    <property type="entry name" value="FZ"/>
    <property type="match status" value="1"/>
</dbReference>
<keyword evidence="4 12" id="KW-0732">Signal</keyword>
<feature type="transmembrane region" description="Helical" evidence="11">
    <location>
        <begin position="442"/>
        <end position="464"/>
    </location>
</feature>
<accession>F4PVV9</accession>
<dbReference type="Proteomes" id="UP000007797">
    <property type="component" value="Unassembled WGS sequence"/>
</dbReference>
<evidence type="ECO:0000256" key="10">
    <source>
        <dbReference type="SAM" id="MobiDB-lite"/>
    </source>
</evidence>
<dbReference type="PANTHER" id="PTHR31787:SF13">
    <property type="entry name" value="FRIZZLED AND SMOOTHENED-LIKE PROTEIN J"/>
    <property type="match status" value="1"/>
</dbReference>
<keyword evidence="9" id="KW-0325">Glycoprotein</keyword>
<protein>
    <submittedName>
        <fullName evidence="15">G-protein-coupled receptor family protein</fullName>
    </submittedName>
</protein>
<dbReference type="InterPro" id="IPR020067">
    <property type="entry name" value="Frizzled_dom"/>
</dbReference>
<evidence type="ECO:0000256" key="2">
    <source>
        <dbReference type="ARBA" id="ARBA00008077"/>
    </source>
</evidence>
<dbReference type="AlphaFoldDB" id="F4PVV9"/>
<evidence type="ECO:0000313" key="15">
    <source>
        <dbReference type="EMBL" id="EGG20123.1"/>
    </source>
</evidence>
<dbReference type="EMBL" id="GL883013">
    <property type="protein sequence ID" value="EGG20123.1"/>
    <property type="molecule type" value="Genomic_DNA"/>
</dbReference>
<name>F4PVV9_CACFS</name>
<sequence length="613" mass="68175">MKFIVYIYLILSILLIVYCTAQDYYPVDPTGRCEPYIGDPIGTPICDGLLANANSVYVNSTTTQTDLRDQALQLKLILDFSGSDACKIQDTYKTLCAFFFMECVEFKETNSSVVLAFPKYPCSKNCVNTTNLCSIPKSFVNCDATIVNGVYNYSTFPLETSYYNLTSYNGGSANYSVTCQDPYLIDSNVTYSLCPSPLLLHPTDDHAASKYQGYTYVSNTSSCVSPCPSPIFTPKTWKQIYTMGDILSFLSLFCTSFLIITYGPLNPKMTRFDKINICVMSGAFGIALAGVIQAFKGDQYLCPEPGRSASPIDDYCIATGFILHLSALYVVTWWSIMTFEIWYAIKTVGSKKNEYFFKYYCIGTSIVSLVCPIVTISARDYHAGPGNVFCWIATPKYRNAFFWGPLAVFLFAGTIFLLLLMREIYLIVSVKISKTDQSRWNILKMEIKPICSLLAYYTILLYLFSFDQYVVSSLDRFYDSIPTYFACLTNPKTVDPIAECIVQGPNAVGIGFFVFCIRIFGVFSFLLYGLTSRTRSIWRGSIVCNNRFAKIISAKLDHFTSSTGFGSSTNNHSGSTITPGGPNNINSESESGYSSGATFGMSAISVAHEMDEL</sequence>
<evidence type="ECO:0000256" key="7">
    <source>
        <dbReference type="ARBA" id="ARBA00023157"/>
    </source>
</evidence>
<feature type="transmembrane region" description="Helical" evidence="11">
    <location>
        <begin position="357"/>
        <end position="378"/>
    </location>
</feature>
<dbReference type="GO" id="GO:0007166">
    <property type="term" value="P:cell surface receptor signaling pathway"/>
    <property type="evidence" value="ECO:0007669"/>
    <property type="project" value="InterPro"/>
</dbReference>
<dbReference type="PANTHER" id="PTHR31787">
    <property type="entry name" value="G-PROTEIN-COUPLED RECEPTOR GPCR FAMILY PROTEIN"/>
    <property type="match status" value="1"/>
</dbReference>
<evidence type="ECO:0000256" key="8">
    <source>
        <dbReference type="ARBA" id="ARBA00023170"/>
    </source>
</evidence>
<dbReference type="PROSITE" id="PS50261">
    <property type="entry name" value="G_PROTEIN_RECEP_F2_4"/>
    <property type="match status" value="1"/>
</dbReference>
<reference evidence="16" key="1">
    <citation type="journal article" date="2011" name="Genome Res.">
        <title>Phylogeny-wide analysis of social amoeba genomes highlights ancient origins for complex intercellular communication.</title>
        <authorList>
            <person name="Heidel A.J."/>
            <person name="Lawal H.M."/>
            <person name="Felder M."/>
            <person name="Schilde C."/>
            <person name="Helps N.R."/>
            <person name="Tunggal B."/>
            <person name="Rivero F."/>
            <person name="John U."/>
            <person name="Schleicher M."/>
            <person name="Eichinger L."/>
            <person name="Platzer M."/>
            <person name="Noegel A.A."/>
            <person name="Schaap P."/>
            <person name="Gloeckner G."/>
        </authorList>
    </citation>
    <scope>NUCLEOTIDE SEQUENCE [LARGE SCALE GENOMIC DNA]</scope>
    <source>
        <strain evidence="16">SH3</strain>
    </source>
</reference>
<keyword evidence="5 11" id="KW-1133">Transmembrane helix</keyword>
<proteinExistence type="inferred from homology"/>
<feature type="transmembrane region" description="Helical" evidence="11">
    <location>
        <begin position="401"/>
        <end position="421"/>
    </location>
</feature>
<feature type="compositionally biased region" description="Low complexity" evidence="10">
    <location>
        <begin position="566"/>
        <end position="576"/>
    </location>
</feature>
<dbReference type="GeneID" id="14872460"/>
<gene>
    <name evidence="15" type="primary">fscH</name>
    <name evidence="15" type="ORF">DFA_07243</name>
</gene>
<evidence type="ECO:0000256" key="6">
    <source>
        <dbReference type="ARBA" id="ARBA00023136"/>
    </source>
</evidence>
<comment type="subcellular location">
    <subcellularLocation>
        <location evidence="1">Membrane</location>
        <topology evidence="1">Multi-pass membrane protein</topology>
    </subcellularLocation>
</comment>
<dbReference type="OrthoDB" id="20424at2759"/>
<evidence type="ECO:0000313" key="16">
    <source>
        <dbReference type="Proteomes" id="UP000007797"/>
    </source>
</evidence>
<evidence type="ECO:0000256" key="12">
    <source>
        <dbReference type="SAM" id="SignalP"/>
    </source>
</evidence>
<keyword evidence="3 11" id="KW-0812">Transmembrane</keyword>
<feature type="chain" id="PRO_5003320367" evidence="12">
    <location>
        <begin position="22"/>
        <end position="613"/>
    </location>
</feature>
<evidence type="ECO:0000256" key="3">
    <source>
        <dbReference type="ARBA" id="ARBA00022692"/>
    </source>
</evidence>
<feature type="transmembrane region" description="Helical" evidence="11">
    <location>
        <begin position="510"/>
        <end position="530"/>
    </location>
</feature>
<organism evidence="15 16">
    <name type="scientific">Cavenderia fasciculata</name>
    <name type="common">Slime mold</name>
    <name type="synonym">Dictyostelium fasciculatum</name>
    <dbReference type="NCBI Taxonomy" id="261658"/>
    <lineage>
        <taxon>Eukaryota</taxon>
        <taxon>Amoebozoa</taxon>
        <taxon>Evosea</taxon>
        <taxon>Eumycetozoa</taxon>
        <taxon>Dictyostelia</taxon>
        <taxon>Acytosteliales</taxon>
        <taxon>Cavenderiaceae</taxon>
        <taxon>Cavenderia</taxon>
    </lineage>
</organism>
<keyword evidence="6 11" id="KW-0472">Membrane</keyword>
<feature type="compositionally biased region" description="Polar residues" evidence="10">
    <location>
        <begin position="577"/>
        <end position="592"/>
    </location>
</feature>
<evidence type="ECO:0000259" key="14">
    <source>
        <dbReference type="PROSITE" id="PS50261"/>
    </source>
</evidence>
<feature type="transmembrane region" description="Helical" evidence="11">
    <location>
        <begin position="246"/>
        <end position="265"/>
    </location>
</feature>
<evidence type="ECO:0000256" key="9">
    <source>
        <dbReference type="ARBA" id="ARBA00023180"/>
    </source>
</evidence>
<dbReference type="InterPro" id="IPR017981">
    <property type="entry name" value="GPCR_2-like_7TM"/>
</dbReference>
<keyword evidence="7" id="KW-1015">Disulfide bond</keyword>
<dbReference type="Gene3D" id="1.20.1070.10">
    <property type="entry name" value="Rhodopsin 7-helix transmembrane proteins"/>
    <property type="match status" value="1"/>
</dbReference>
<evidence type="ECO:0000256" key="5">
    <source>
        <dbReference type="ARBA" id="ARBA00022989"/>
    </source>
</evidence>
<evidence type="ECO:0000259" key="13">
    <source>
        <dbReference type="PROSITE" id="PS50038"/>
    </source>
</evidence>
<dbReference type="GO" id="GO:0016020">
    <property type="term" value="C:membrane"/>
    <property type="evidence" value="ECO:0007669"/>
    <property type="project" value="UniProtKB-SubCell"/>
</dbReference>
<evidence type="ECO:0000256" key="11">
    <source>
        <dbReference type="SAM" id="Phobius"/>
    </source>
</evidence>
<dbReference type="KEGG" id="dfa:DFA_07243"/>
<keyword evidence="16" id="KW-1185">Reference proteome</keyword>
<evidence type="ECO:0000256" key="4">
    <source>
        <dbReference type="ARBA" id="ARBA00022729"/>
    </source>
</evidence>
<evidence type="ECO:0000256" key="1">
    <source>
        <dbReference type="ARBA" id="ARBA00004141"/>
    </source>
</evidence>
<dbReference type="InterPro" id="IPR050949">
    <property type="entry name" value="GPCR_Fz/Smo-like"/>
</dbReference>
<feature type="signal peptide" evidence="12">
    <location>
        <begin position="1"/>
        <end position="21"/>
    </location>
</feature>
<comment type="similarity">
    <text evidence="2">Belongs to the G-protein coupled receptor Fz/Smo family.</text>
</comment>
<feature type="domain" description="FZ" evidence="13">
    <location>
        <begin position="28"/>
        <end position="133"/>
    </location>
</feature>